<protein>
    <submittedName>
        <fullName evidence="2">Uncharacterized protein</fullName>
    </submittedName>
</protein>
<dbReference type="EMBL" id="KZ613502">
    <property type="protein sequence ID" value="PMD17030.1"/>
    <property type="molecule type" value="Genomic_DNA"/>
</dbReference>
<gene>
    <name evidence="2" type="ORF">NA56DRAFT_752683</name>
</gene>
<feature type="chain" id="PRO_5014347313" evidence="1">
    <location>
        <begin position="19"/>
        <end position="203"/>
    </location>
</feature>
<proteinExistence type="predicted"/>
<organism evidence="2 3">
    <name type="scientific">Hyaloscypha hepaticicola</name>
    <dbReference type="NCBI Taxonomy" id="2082293"/>
    <lineage>
        <taxon>Eukaryota</taxon>
        <taxon>Fungi</taxon>
        <taxon>Dikarya</taxon>
        <taxon>Ascomycota</taxon>
        <taxon>Pezizomycotina</taxon>
        <taxon>Leotiomycetes</taxon>
        <taxon>Helotiales</taxon>
        <taxon>Hyaloscyphaceae</taxon>
        <taxon>Hyaloscypha</taxon>
    </lineage>
</organism>
<feature type="signal peptide" evidence="1">
    <location>
        <begin position="1"/>
        <end position="18"/>
    </location>
</feature>
<evidence type="ECO:0000256" key="1">
    <source>
        <dbReference type="SAM" id="SignalP"/>
    </source>
</evidence>
<evidence type="ECO:0000313" key="2">
    <source>
        <dbReference type="EMBL" id="PMD17030.1"/>
    </source>
</evidence>
<dbReference type="Proteomes" id="UP000235672">
    <property type="component" value="Unassembled WGS sequence"/>
</dbReference>
<accession>A0A2J6PSM6</accession>
<sequence length="203" mass="21262">MLKVHIVQILLLPLAIQAQLTPSLIPRLDLDVDTCQSNYRQDQFHASCSNNEYPWNGIQSFAQITTATSVGYGYGQAFTPTTGVPLTATRIPNDQTVSITPDYSSSPTSSVYGGGEKTILSIVTTLVTASTESHQLSVTQTPSTSLGISTTLLTTPLATSLISTTRDSSTLPSTTTLSAAAGCLSVGGKLYTLGIMAAVGMLI</sequence>
<keyword evidence="1" id="KW-0732">Signal</keyword>
<dbReference type="AlphaFoldDB" id="A0A2J6PSM6"/>
<name>A0A2J6PSM6_9HELO</name>
<keyword evidence="3" id="KW-1185">Reference proteome</keyword>
<reference evidence="2 3" key="1">
    <citation type="submission" date="2016-05" db="EMBL/GenBank/DDBJ databases">
        <title>A degradative enzymes factory behind the ericoid mycorrhizal symbiosis.</title>
        <authorList>
            <consortium name="DOE Joint Genome Institute"/>
            <person name="Martino E."/>
            <person name="Morin E."/>
            <person name="Grelet G."/>
            <person name="Kuo A."/>
            <person name="Kohler A."/>
            <person name="Daghino S."/>
            <person name="Barry K."/>
            <person name="Choi C."/>
            <person name="Cichocki N."/>
            <person name="Clum A."/>
            <person name="Copeland A."/>
            <person name="Hainaut M."/>
            <person name="Haridas S."/>
            <person name="Labutti K."/>
            <person name="Lindquist E."/>
            <person name="Lipzen A."/>
            <person name="Khouja H.-R."/>
            <person name="Murat C."/>
            <person name="Ohm R."/>
            <person name="Olson A."/>
            <person name="Spatafora J."/>
            <person name="Veneault-Fourrey C."/>
            <person name="Henrissat B."/>
            <person name="Grigoriev I."/>
            <person name="Martin F."/>
            <person name="Perotto S."/>
        </authorList>
    </citation>
    <scope>NUCLEOTIDE SEQUENCE [LARGE SCALE GENOMIC DNA]</scope>
    <source>
        <strain evidence="2 3">UAMH 7357</strain>
    </source>
</reference>
<evidence type="ECO:0000313" key="3">
    <source>
        <dbReference type="Proteomes" id="UP000235672"/>
    </source>
</evidence>